<protein>
    <submittedName>
        <fullName evidence="1">Uncharacterized protein</fullName>
    </submittedName>
</protein>
<name>A0AA88M5J6_CHASR</name>
<proteinExistence type="predicted"/>
<organism evidence="1 2">
    <name type="scientific">Channa striata</name>
    <name type="common">Snakehead murrel</name>
    <name type="synonym">Ophicephalus striatus</name>
    <dbReference type="NCBI Taxonomy" id="64152"/>
    <lineage>
        <taxon>Eukaryota</taxon>
        <taxon>Metazoa</taxon>
        <taxon>Chordata</taxon>
        <taxon>Craniata</taxon>
        <taxon>Vertebrata</taxon>
        <taxon>Euteleostomi</taxon>
        <taxon>Actinopterygii</taxon>
        <taxon>Neopterygii</taxon>
        <taxon>Teleostei</taxon>
        <taxon>Neoteleostei</taxon>
        <taxon>Acanthomorphata</taxon>
        <taxon>Anabantaria</taxon>
        <taxon>Anabantiformes</taxon>
        <taxon>Channoidei</taxon>
        <taxon>Channidae</taxon>
        <taxon>Channa</taxon>
    </lineage>
</organism>
<sequence length="226" mass="24607">MKPRAVTHTTPKLMYVGCTAAPLRKRRLGSQIVKGGPEYLARVHEASKRRPKDAHIVRSNDHTYEAPGFVADAGAFAEQPQESTGLVRVSLTHGQRDLVVLLRVDCHTGAVLGREVNTQILAYVLVELNGRTLGHEDATLDGHVIELPETDAEPSLDITRSVKENSSVSAGVQAYASILRSMSTDTELLYTTTCGLFGLRFLKGTLGLRLITPRPLEEDLVRSIGA</sequence>
<dbReference type="Proteomes" id="UP001187415">
    <property type="component" value="Unassembled WGS sequence"/>
</dbReference>
<dbReference type="EMBL" id="JAUPFM010000014">
    <property type="protein sequence ID" value="KAK2829953.1"/>
    <property type="molecule type" value="Genomic_DNA"/>
</dbReference>
<evidence type="ECO:0000313" key="2">
    <source>
        <dbReference type="Proteomes" id="UP001187415"/>
    </source>
</evidence>
<reference evidence="1" key="1">
    <citation type="submission" date="2023-07" db="EMBL/GenBank/DDBJ databases">
        <title>Chromosome-level Genome Assembly of Striped Snakehead (Channa striata).</title>
        <authorList>
            <person name="Liu H."/>
        </authorList>
    </citation>
    <scope>NUCLEOTIDE SEQUENCE</scope>
    <source>
        <strain evidence="1">Gz</strain>
        <tissue evidence="1">Muscle</tissue>
    </source>
</reference>
<accession>A0AA88M5J6</accession>
<evidence type="ECO:0000313" key="1">
    <source>
        <dbReference type="EMBL" id="KAK2829953.1"/>
    </source>
</evidence>
<gene>
    <name evidence="1" type="ORF">Q5P01_017884</name>
</gene>
<keyword evidence="2" id="KW-1185">Reference proteome</keyword>
<dbReference type="AlphaFoldDB" id="A0AA88M5J6"/>
<comment type="caution">
    <text evidence="1">The sequence shown here is derived from an EMBL/GenBank/DDBJ whole genome shotgun (WGS) entry which is preliminary data.</text>
</comment>